<proteinExistence type="predicted"/>
<protein>
    <submittedName>
        <fullName evidence="2">Uncharacterized protein</fullName>
    </submittedName>
</protein>
<evidence type="ECO:0000313" key="2">
    <source>
        <dbReference type="EMBL" id="SJN30942.1"/>
    </source>
</evidence>
<dbReference type="RefSeq" id="WP_171034305.1">
    <property type="nucleotide sequence ID" value="NZ_FUKW01000076.1"/>
</dbReference>
<evidence type="ECO:0000256" key="1">
    <source>
        <dbReference type="SAM" id="Phobius"/>
    </source>
</evidence>
<dbReference type="EMBL" id="FUKW01000076">
    <property type="protein sequence ID" value="SJN30942.1"/>
    <property type="molecule type" value="Genomic_DNA"/>
</dbReference>
<keyword evidence="1" id="KW-1133">Transmembrane helix</keyword>
<keyword evidence="1" id="KW-0472">Membrane</keyword>
<evidence type="ECO:0000313" key="3">
    <source>
        <dbReference type="Proteomes" id="UP000195611"/>
    </source>
</evidence>
<feature type="transmembrane region" description="Helical" evidence="1">
    <location>
        <begin position="21"/>
        <end position="40"/>
    </location>
</feature>
<keyword evidence="1" id="KW-0812">Transmembrane</keyword>
<sequence>MLPVGEIRRKARQILEGKWREVALLNIIPVLIAILFAGAATNTLDFFV</sequence>
<dbReference type="AlphaFoldDB" id="A0A1R4JG11"/>
<gene>
    <name evidence="2" type="ORF">FM115_05315</name>
</gene>
<reference evidence="2 3" key="1">
    <citation type="submission" date="2017-02" db="EMBL/GenBank/DDBJ databases">
        <authorList>
            <person name="Peterson S.W."/>
        </authorList>
    </citation>
    <scope>NUCLEOTIDE SEQUENCE [LARGE SCALE GENOMIC DNA]</scope>
    <source>
        <strain evidence="2 3">42ea</strain>
    </source>
</reference>
<dbReference type="Proteomes" id="UP000195611">
    <property type="component" value="Unassembled WGS sequence"/>
</dbReference>
<name>A0A1R4JG11_9LACT</name>
<accession>A0A1R4JG11</accession>
<organism evidence="2 3">
    <name type="scientific">Marinilactibacillus psychrotolerans 42ea</name>
    <dbReference type="NCBI Taxonomy" id="1255609"/>
    <lineage>
        <taxon>Bacteria</taxon>
        <taxon>Bacillati</taxon>
        <taxon>Bacillota</taxon>
        <taxon>Bacilli</taxon>
        <taxon>Lactobacillales</taxon>
        <taxon>Carnobacteriaceae</taxon>
        <taxon>Marinilactibacillus</taxon>
    </lineage>
</organism>